<sequence length="420" mass="47830">MQWVISKAEVTTSSVGATSIAASINALDAVLWDQLFLEYGVDFEDFVAIDDEVATSTEPDPQAIFQSILAEAGMSVEASSAGDDAEEESDDEVETCLTGMSDHLKRILQLDAKFLRTLDMVDPSIYSFDETTKNYLRFADYKFKTGQLKKRDRQGVSKETERNLLRVVDCGSARTISRIWEILAESDPLEVASAAVKDVDIPDELLLGHSGNKDTEPLSILKTKMKVTSKGKGKQKGRKERKLRHAKTQFVAKRNFEEWPTPSHSDEGNMMNASTDELAYTKFEFASNRSSKNKHRKRGSFAVDNLVGRRYGSLLRKVEKRQEKLESLQQKDPAKAEVATRKICWDTAEKRAQGVKIKDDPSLLKKSLKRRLKKKERSRTKWAQRVAAVERAMQKKQEIRLKNIRRRIEQKKKFRAKEHL</sequence>
<evidence type="ECO:0000256" key="4">
    <source>
        <dbReference type="SAM" id="MobiDB-lite"/>
    </source>
</evidence>
<dbReference type="EMBL" id="KL363349">
    <property type="protein sequence ID" value="KFD46891.1"/>
    <property type="molecule type" value="Genomic_DNA"/>
</dbReference>
<dbReference type="Pfam" id="PF04935">
    <property type="entry name" value="SURF6"/>
    <property type="match status" value="1"/>
</dbReference>
<dbReference type="InterPro" id="IPR029190">
    <property type="entry name" value="Rrp14/SURF6_C"/>
</dbReference>
<proteinExistence type="inferred from homology"/>
<dbReference type="Proteomes" id="UP000030764">
    <property type="component" value="Unassembled WGS sequence"/>
</dbReference>
<evidence type="ECO:0000256" key="2">
    <source>
        <dbReference type="ARBA" id="ARBA00005904"/>
    </source>
</evidence>
<keyword evidence="7" id="KW-1185">Reference proteome</keyword>
<evidence type="ECO:0000259" key="5">
    <source>
        <dbReference type="Pfam" id="PF04935"/>
    </source>
</evidence>
<dbReference type="AlphaFoldDB" id="A0A085LPJ5"/>
<accession>A0A085LPJ5</accession>
<dbReference type="GO" id="GO:0003677">
    <property type="term" value="F:DNA binding"/>
    <property type="evidence" value="ECO:0007669"/>
    <property type="project" value="TreeGrafter"/>
</dbReference>
<gene>
    <name evidence="6" type="ORF">M513_12249</name>
</gene>
<dbReference type="PANTHER" id="PTHR14369:SF0">
    <property type="entry name" value="SURFEIT LOCUS PROTEIN 6"/>
    <property type="match status" value="1"/>
</dbReference>
<dbReference type="GO" id="GO:0042274">
    <property type="term" value="P:ribosomal small subunit biogenesis"/>
    <property type="evidence" value="ECO:0007669"/>
    <property type="project" value="TreeGrafter"/>
</dbReference>
<dbReference type="GO" id="GO:0003723">
    <property type="term" value="F:RNA binding"/>
    <property type="evidence" value="ECO:0007669"/>
    <property type="project" value="TreeGrafter"/>
</dbReference>
<comment type="subcellular location">
    <subcellularLocation>
        <location evidence="1">Nucleus</location>
    </subcellularLocation>
</comment>
<evidence type="ECO:0000313" key="6">
    <source>
        <dbReference type="EMBL" id="KFD46891.1"/>
    </source>
</evidence>
<organism evidence="6 7">
    <name type="scientific">Trichuris suis</name>
    <name type="common">pig whipworm</name>
    <dbReference type="NCBI Taxonomy" id="68888"/>
    <lineage>
        <taxon>Eukaryota</taxon>
        <taxon>Metazoa</taxon>
        <taxon>Ecdysozoa</taxon>
        <taxon>Nematoda</taxon>
        <taxon>Enoplea</taxon>
        <taxon>Dorylaimia</taxon>
        <taxon>Trichinellida</taxon>
        <taxon>Trichuridae</taxon>
        <taxon>Trichuris</taxon>
    </lineage>
</organism>
<reference evidence="6 7" key="1">
    <citation type="journal article" date="2014" name="Nat. Genet.">
        <title>Genome and transcriptome of the porcine whipworm Trichuris suis.</title>
        <authorList>
            <person name="Jex A.R."/>
            <person name="Nejsum P."/>
            <person name="Schwarz E.M."/>
            <person name="Hu L."/>
            <person name="Young N.D."/>
            <person name="Hall R.S."/>
            <person name="Korhonen P.K."/>
            <person name="Liao S."/>
            <person name="Thamsborg S."/>
            <person name="Xia J."/>
            <person name="Xu P."/>
            <person name="Wang S."/>
            <person name="Scheerlinck J.P."/>
            <person name="Hofmann A."/>
            <person name="Sternberg P.W."/>
            <person name="Wang J."/>
            <person name="Gasser R.B."/>
        </authorList>
    </citation>
    <scope>NUCLEOTIDE SEQUENCE [LARGE SCALE GENOMIC DNA]</scope>
    <source>
        <strain evidence="6">DCEP-RM93M</strain>
    </source>
</reference>
<feature type="domain" description="Ribosomal RNA-processing protein 14/surfeit locus protein 6 C-terminal" evidence="5">
    <location>
        <begin position="224"/>
        <end position="415"/>
    </location>
</feature>
<feature type="region of interest" description="Disordered" evidence="4">
    <location>
        <begin position="226"/>
        <end position="245"/>
    </location>
</feature>
<protein>
    <recommendedName>
        <fullName evidence="5">Ribosomal RNA-processing protein 14/surfeit locus protein 6 C-terminal domain-containing protein</fullName>
    </recommendedName>
</protein>
<dbReference type="GO" id="GO:0005730">
    <property type="term" value="C:nucleolus"/>
    <property type="evidence" value="ECO:0007669"/>
    <property type="project" value="TreeGrafter"/>
</dbReference>
<dbReference type="InterPro" id="IPR007019">
    <property type="entry name" value="SURF6"/>
</dbReference>
<evidence type="ECO:0000313" key="7">
    <source>
        <dbReference type="Proteomes" id="UP000030764"/>
    </source>
</evidence>
<comment type="similarity">
    <text evidence="2">Belongs to the SURF6 family.</text>
</comment>
<keyword evidence="3" id="KW-0539">Nucleus</keyword>
<name>A0A085LPJ5_9BILA</name>
<dbReference type="GO" id="GO:0042273">
    <property type="term" value="P:ribosomal large subunit biogenesis"/>
    <property type="evidence" value="ECO:0007669"/>
    <property type="project" value="TreeGrafter"/>
</dbReference>
<evidence type="ECO:0000256" key="3">
    <source>
        <dbReference type="ARBA" id="ARBA00023242"/>
    </source>
</evidence>
<dbReference type="PANTHER" id="PTHR14369">
    <property type="entry name" value="SURFEIT LOCUS PROTEIN 6"/>
    <property type="match status" value="1"/>
</dbReference>
<evidence type="ECO:0000256" key="1">
    <source>
        <dbReference type="ARBA" id="ARBA00004123"/>
    </source>
</evidence>